<evidence type="ECO:0000256" key="1">
    <source>
        <dbReference type="ARBA" id="ARBA00001947"/>
    </source>
</evidence>
<evidence type="ECO:0000259" key="6">
    <source>
        <dbReference type="Pfam" id="PF00107"/>
    </source>
</evidence>
<dbReference type="PROSITE" id="PS00059">
    <property type="entry name" value="ADH_ZINC"/>
    <property type="match status" value="1"/>
</dbReference>
<keyword evidence="3 5" id="KW-0862">Zinc</keyword>
<evidence type="ECO:0000256" key="5">
    <source>
        <dbReference type="RuleBase" id="RU361277"/>
    </source>
</evidence>
<gene>
    <name evidence="8" type="ORF">HK097_002180</name>
</gene>
<dbReference type="AlphaFoldDB" id="A0AAD5X7X8"/>
<comment type="caution">
    <text evidence="8">The sequence shown here is derived from an EMBL/GenBank/DDBJ whole genome shotgun (WGS) entry which is preliminary data.</text>
</comment>
<reference evidence="8" key="1">
    <citation type="submission" date="2020-05" db="EMBL/GenBank/DDBJ databases">
        <title>Phylogenomic resolution of chytrid fungi.</title>
        <authorList>
            <person name="Stajich J.E."/>
            <person name="Amses K."/>
            <person name="Simmons R."/>
            <person name="Seto K."/>
            <person name="Myers J."/>
            <person name="Bonds A."/>
            <person name="Quandt C.A."/>
            <person name="Barry K."/>
            <person name="Liu P."/>
            <person name="Grigoriev I."/>
            <person name="Longcore J.E."/>
            <person name="James T.Y."/>
        </authorList>
    </citation>
    <scope>NUCLEOTIDE SEQUENCE</scope>
    <source>
        <strain evidence="8">JEL0318</strain>
    </source>
</reference>
<dbReference type="Gene3D" id="3.40.50.720">
    <property type="entry name" value="NAD(P)-binding Rossmann-like Domain"/>
    <property type="match status" value="1"/>
</dbReference>
<dbReference type="Proteomes" id="UP001212841">
    <property type="component" value="Unassembled WGS sequence"/>
</dbReference>
<accession>A0AAD5X7X8</accession>
<dbReference type="InterPro" id="IPR013149">
    <property type="entry name" value="ADH-like_C"/>
</dbReference>
<name>A0AAD5X7X8_9FUNG</name>
<dbReference type="InterPro" id="IPR013154">
    <property type="entry name" value="ADH-like_N"/>
</dbReference>
<dbReference type="GO" id="GO:0008270">
    <property type="term" value="F:zinc ion binding"/>
    <property type="evidence" value="ECO:0007669"/>
    <property type="project" value="InterPro"/>
</dbReference>
<dbReference type="InterPro" id="IPR011032">
    <property type="entry name" value="GroES-like_sf"/>
</dbReference>
<evidence type="ECO:0000256" key="2">
    <source>
        <dbReference type="ARBA" id="ARBA00022723"/>
    </source>
</evidence>
<keyword evidence="9" id="KW-1185">Reference proteome</keyword>
<dbReference type="Gene3D" id="3.90.180.10">
    <property type="entry name" value="Medium-chain alcohol dehydrogenases, catalytic domain"/>
    <property type="match status" value="1"/>
</dbReference>
<dbReference type="PANTHER" id="PTHR42813">
    <property type="entry name" value="ZINC-TYPE ALCOHOL DEHYDROGENASE-LIKE"/>
    <property type="match status" value="1"/>
</dbReference>
<comment type="cofactor">
    <cofactor evidence="1 5">
        <name>Zn(2+)</name>
        <dbReference type="ChEBI" id="CHEBI:29105"/>
    </cofactor>
</comment>
<dbReference type="EMBL" id="JADGJD010000146">
    <property type="protein sequence ID" value="KAJ3054298.1"/>
    <property type="molecule type" value="Genomic_DNA"/>
</dbReference>
<dbReference type="PANTHER" id="PTHR42813:SF1">
    <property type="entry name" value="DEHYDROGENASE, PUTATIVE (AFU_ORTHOLOGUE AFUA_5G03930)-RELATED"/>
    <property type="match status" value="1"/>
</dbReference>
<proteinExistence type="inferred from homology"/>
<protein>
    <submittedName>
        <fullName evidence="8">Uncharacterized protein</fullName>
    </submittedName>
</protein>
<keyword evidence="2 5" id="KW-0479">Metal-binding</keyword>
<organism evidence="8 9">
    <name type="scientific">Rhizophlyctis rosea</name>
    <dbReference type="NCBI Taxonomy" id="64517"/>
    <lineage>
        <taxon>Eukaryota</taxon>
        <taxon>Fungi</taxon>
        <taxon>Fungi incertae sedis</taxon>
        <taxon>Chytridiomycota</taxon>
        <taxon>Chytridiomycota incertae sedis</taxon>
        <taxon>Chytridiomycetes</taxon>
        <taxon>Rhizophlyctidales</taxon>
        <taxon>Rhizophlyctidaceae</taxon>
        <taxon>Rhizophlyctis</taxon>
    </lineage>
</organism>
<evidence type="ECO:0000313" key="8">
    <source>
        <dbReference type="EMBL" id="KAJ3054298.1"/>
    </source>
</evidence>
<dbReference type="InterPro" id="IPR036291">
    <property type="entry name" value="NAD(P)-bd_dom_sf"/>
</dbReference>
<dbReference type="CDD" id="cd08283">
    <property type="entry name" value="FDH_like_1"/>
    <property type="match status" value="1"/>
</dbReference>
<keyword evidence="4" id="KW-0560">Oxidoreductase</keyword>
<feature type="domain" description="Alcohol dehydrogenase-like C-terminal" evidence="6">
    <location>
        <begin position="230"/>
        <end position="379"/>
    </location>
</feature>
<evidence type="ECO:0000259" key="7">
    <source>
        <dbReference type="Pfam" id="PF08240"/>
    </source>
</evidence>
<comment type="similarity">
    <text evidence="5">Belongs to the zinc-containing alcohol dehydrogenase family.</text>
</comment>
<dbReference type="GO" id="GO:0016491">
    <property type="term" value="F:oxidoreductase activity"/>
    <property type="evidence" value="ECO:0007669"/>
    <property type="project" value="UniProtKB-KW"/>
</dbReference>
<dbReference type="Pfam" id="PF00107">
    <property type="entry name" value="ADH_zinc_N"/>
    <property type="match status" value="1"/>
</dbReference>
<evidence type="ECO:0000256" key="3">
    <source>
        <dbReference type="ARBA" id="ARBA00022833"/>
    </source>
</evidence>
<feature type="domain" description="Alcohol dehydrogenase-like N-terminal" evidence="7">
    <location>
        <begin position="59"/>
        <end position="190"/>
    </location>
</feature>
<dbReference type="Pfam" id="PF08240">
    <property type="entry name" value="ADH_N"/>
    <property type="match status" value="1"/>
</dbReference>
<dbReference type="InterPro" id="IPR002328">
    <property type="entry name" value="ADH_Zn_CS"/>
</dbReference>
<evidence type="ECO:0000313" key="9">
    <source>
        <dbReference type="Proteomes" id="UP001212841"/>
    </source>
</evidence>
<dbReference type="SUPFAM" id="SSF51735">
    <property type="entry name" value="NAD(P)-binding Rossmann-fold domains"/>
    <property type="match status" value="1"/>
</dbReference>
<dbReference type="SUPFAM" id="SSF50129">
    <property type="entry name" value="GroES-like"/>
    <property type="match status" value="1"/>
</dbReference>
<evidence type="ECO:0000256" key="4">
    <source>
        <dbReference type="ARBA" id="ARBA00023002"/>
    </source>
</evidence>
<sequence>MAAAIKTAIMQSVEPAVRHAPLATITSKYDDTRKMKALEWHGTKDIRVIERPVPKVTDPNDVVIKVTATAICGSDLHFYLNYTPGMQKGDVVGHEFMGIVEEVGESVKSVRIGDRIVASFDIGCSSCTYCSNHKLYSSCDNTNDSKKQEALYGHRSAGMFGYTHMTGGWDGGQAQYVRIPFADTNTLKVPDALPDKKALFLSDILPTGWHATEMGQVGEGQTVAIWGCGPVGMLAAQSAHYKKAGRIILIDQEDYRLSHAKKHMPYVETINIKNGTALSQLQQLVLNGPDCVIEAVGFHYAKNPLHKAQMLVGLETDPSEILNEMIMAVRKGGIVSIVGVYVGLTNGFNIGAFMEKGLRMAGGQTPVQRYWPTLLPLVEKGELDPSFVLTHEVPIDDGPKMYKVFNEKQDNCVKVILRPN</sequence>